<organism evidence="5 6">
    <name type="scientific">Nonomuraea solani</name>
    <dbReference type="NCBI Taxonomy" id="1144553"/>
    <lineage>
        <taxon>Bacteria</taxon>
        <taxon>Bacillati</taxon>
        <taxon>Actinomycetota</taxon>
        <taxon>Actinomycetes</taxon>
        <taxon>Streptosporangiales</taxon>
        <taxon>Streptosporangiaceae</taxon>
        <taxon>Nonomuraea</taxon>
    </lineage>
</organism>
<dbReference type="InterPro" id="IPR036188">
    <property type="entry name" value="FAD/NAD-bd_sf"/>
</dbReference>
<dbReference type="RefSeq" id="WP_103961892.1">
    <property type="nucleotide sequence ID" value="NZ_FNVT01000017.1"/>
</dbReference>
<reference evidence="5 6" key="1">
    <citation type="submission" date="2016-10" db="EMBL/GenBank/DDBJ databases">
        <authorList>
            <person name="de Groot N.N."/>
        </authorList>
    </citation>
    <scope>NUCLEOTIDE SEQUENCE [LARGE SCALE GENOMIC DNA]</scope>
    <source>
        <strain evidence="5 6">CGMCC 4.7037</strain>
    </source>
</reference>
<dbReference type="Pfam" id="PF07992">
    <property type="entry name" value="Pyr_redox_2"/>
    <property type="match status" value="1"/>
</dbReference>
<comment type="catalytic activity">
    <reaction evidence="3">
        <text>[thioredoxin]-dithiol + NADP(+) = [thioredoxin]-disulfide + NADPH + H(+)</text>
        <dbReference type="Rhea" id="RHEA:20345"/>
        <dbReference type="Rhea" id="RHEA-COMP:10698"/>
        <dbReference type="Rhea" id="RHEA-COMP:10700"/>
        <dbReference type="ChEBI" id="CHEBI:15378"/>
        <dbReference type="ChEBI" id="CHEBI:29950"/>
        <dbReference type="ChEBI" id="CHEBI:50058"/>
        <dbReference type="ChEBI" id="CHEBI:57783"/>
        <dbReference type="ChEBI" id="CHEBI:58349"/>
        <dbReference type="EC" id="1.8.1.9"/>
    </reaction>
</comment>
<sequence>MRDVIIIGGGPAGLAAALTLGRAHRRVLLLDADEGRNATAHAVHNFFGHDGTPPAEVRRIGRSQLKAYESVELRAVPVTEARRTGAGTFAVGEEECRRLLLATGLKDDLPGISGLAGLWGRAAFHCPYCHGHEITGTRVSVIGATPDRVRLALHLTRFTPFLTLSTHGGPLAPDTRALLARHGVALRCEPITRLEGEPGRLGQIVYESGPPAPADAVFVKSALTQRSTLPGALGCATFPDATVRVDEFGRTSVAGVYAAGDMARRASMPMPFTAVIAAAAAGTLAAGALDQDLLSEDFALPNPFTT</sequence>
<evidence type="ECO:0000313" key="6">
    <source>
        <dbReference type="Proteomes" id="UP000236732"/>
    </source>
</evidence>
<dbReference type="PRINTS" id="PR00368">
    <property type="entry name" value="FADPNR"/>
</dbReference>
<name>A0A1H6EUM4_9ACTN</name>
<dbReference type="PRINTS" id="PR00469">
    <property type="entry name" value="PNDRDTASEII"/>
</dbReference>
<evidence type="ECO:0000259" key="4">
    <source>
        <dbReference type="Pfam" id="PF07992"/>
    </source>
</evidence>
<evidence type="ECO:0000256" key="2">
    <source>
        <dbReference type="ARBA" id="ARBA00023002"/>
    </source>
</evidence>
<keyword evidence="2" id="KW-0560">Oxidoreductase</keyword>
<dbReference type="SUPFAM" id="SSF51905">
    <property type="entry name" value="FAD/NAD(P)-binding domain"/>
    <property type="match status" value="1"/>
</dbReference>
<dbReference type="PANTHER" id="PTHR48105">
    <property type="entry name" value="THIOREDOXIN REDUCTASE 1-RELATED-RELATED"/>
    <property type="match status" value="1"/>
</dbReference>
<proteinExistence type="predicted"/>
<feature type="domain" description="FAD/NAD(P)-binding" evidence="4">
    <location>
        <begin position="3"/>
        <end position="268"/>
    </location>
</feature>
<dbReference type="AlphaFoldDB" id="A0A1H6EUM4"/>
<keyword evidence="1" id="KW-0285">Flavoprotein</keyword>
<evidence type="ECO:0000256" key="1">
    <source>
        <dbReference type="ARBA" id="ARBA00022630"/>
    </source>
</evidence>
<dbReference type="GO" id="GO:0004791">
    <property type="term" value="F:thioredoxin-disulfide reductase (NADPH) activity"/>
    <property type="evidence" value="ECO:0007669"/>
    <property type="project" value="UniProtKB-EC"/>
</dbReference>
<dbReference type="OrthoDB" id="9786503at2"/>
<evidence type="ECO:0000313" key="5">
    <source>
        <dbReference type="EMBL" id="SEH00766.1"/>
    </source>
</evidence>
<keyword evidence="6" id="KW-1185">Reference proteome</keyword>
<accession>A0A1H6EUM4</accession>
<dbReference type="EMBL" id="FNVT01000017">
    <property type="protein sequence ID" value="SEH00766.1"/>
    <property type="molecule type" value="Genomic_DNA"/>
</dbReference>
<evidence type="ECO:0000256" key="3">
    <source>
        <dbReference type="ARBA" id="ARBA00048132"/>
    </source>
</evidence>
<gene>
    <name evidence="5" type="ORF">SAMN05444920_117197</name>
</gene>
<protein>
    <submittedName>
        <fullName evidence="5">Thioredoxin reductase</fullName>
    </submittedName>
</protein>
<dbReference type="Gene3D" id="3.50.50.60">
    <property type="entry name" value="FAD/NAD(P)-binding domain"/>
    <property type="match status" value="2"/>
</dbReference>
<dbReference type="InterPro" id="IPR050097">
    <property type="entry name" value="Ferredoxin-NADP_redctase_2"/>
</dbReference>
<dbReference type="Proteomes" id="UP000236732">
    <property type="component" value="Unassembled WGS sequence"/>
</dbReference>
<dbReference type="InterPro" id="IPR023753">
    <property type="entry name" value="FAD/NAD-binding_dom"/>
</dbReference>